<dbReference type="AlphaFoldDB" id="A0A2C9CA12"/>
<evidence type="ECO:0000313" key="2">
    <source>
        <dbReference type="Proteomes" id="UP000221734"/>
    </source>
</evidence>
<accession>A0A2C9CA12</accession>
<dbReference type="Proteomes" id="UP000221734">
    <property type="component" value="Chromosome Kuenenia_stuttgartiensis_MBR1"/>
</dbReference>
<organism evidence="1 2">
    <name type="scientific">Kuenenia stuttgartiensis</name>
    <dbReference type="NCBI Taxonomy" id="174633"/>
    <lineage>
        <taxon>Bacteria</taxon>
        <taxon>Pseudomonadati</taxon>
        <taxon>Planctomycetota</taxon>
        <taxon>Candidatus Brocadiia</taxon>
        <taxon>Candidatus Brocadiales</taxon>
        <taxon>Candidatus Brocadiaceae</taxon>
        <taxon>Candidatus Kuenenia</taxon>
    </lineage>
</organism>
<dbReference type="RefSeq" id="WP_099323507.1">
    <property type="nucleotide sequence ID" value="NZ_LT934425.1"/>
</dbReference>
<dbReference type="KEGG" id="kst:KSMBR1_0020"/>
<keyword evidence="2" id="KW-1185">Reference proteome</keyword>
<dbReference type="OrthoDB" id="9857832at2"/>
<reference evidence="2" key="1">
    <citation type="submission" date="2017-10" db="EMBL/GenBank/DDBJ databases">
        <authorList>
            <person name="Frank J."/>
        </authorList>
    </citation>
    <scope>NUCLEOTIDE SEQUENCE [LARGE SCALE GENOMIC DNA]</scope>
</reference>
<sequence>MLKDMIDALKLVTEGIDSVKTIAEAVKSGKDYIEAKHPEVRSDLRLMVDELQKSLLLIKRASAVLTNFRFAIYADVQGSELVRFNDYFIQSKTEAQHLENHIDDLRTHCSKIRKHGTKIGGEATVAGFTKVFHTLVF</sequence>
<name>A0A2C9CA12_KUEST</name>
<protein>
    <submittedName>
        <fullName evidence="1">Uncharacterized protein</fullName>
    </submittedName>
</protein>
<proteinExistence type="predicted"/>
<evidence type="ECO:0000313" key="1">
    <source>
        <dbReference type="EMBL" id="SOH02542.1"/>
    </source>
</evidence>
<gene>
    <name evidence="1" type="ORF">KSMBR1_0020</name>
</gene>
<dbReference type="EMBL" id="LT934425">
    <property type="protein sequence ID" value="SOH02542.1"/>
    <property type="molecule type" value="Genomic_DNA"/>
</dbReference>